<dbReference type="EMBL" id="JAJSOF020000029">
    <property type="protein sequence ID" value="KAJ4432725.1"/>
    <property type="molecule type" value="Genomic_DNA"/>
</dbReference>
<evidence type="ECO:0008006" key="3">
    <source>
        <dbReference type="Google" id="ProtNLM"/>
    </source>
</evidence>
<protein>
    <recommendedName>
        <fullName evidence="3">DUF4371 domain-containing protein</fullName>
    </recommendedName>
</protein>
<dbReference type="Proteomes" id="UP001148838">
    <property type="component" value="Unassembled WGS sequence"/>
</dbReference>
<reference evidence="1 2" key="1">
    <citation type="journal article" date="2022" name="Allergy">
        <title>Genome assembly and annotation of Periplaneta americana reveal a comprehensive cockroach allergen profile.</title>
        <authorList>
            <person name="Wang L."/>
            <person name="Xiong Q."/>
            <person name="Saelim N."/>
            <person name="Wang L."/>
            <person name="Nong W."/>
            <person name="Wan A.T."/>
            <person name="Shi M."/>
            <person name="Liu X."/>
            <person name="Cao Q."/>
            <person name="Hui J.H.L."/>
            <person name="Sookrung N."/>
            <person name="Leung T.F."/>
            <person name="Tungtrongchitr A."/>
            <person name="Tsui S.K.W."/>
        </authorList>
    </citation>
    <scope>NUCLEOTIDE SEQUENCE [LARGE SCALE GENOMIC DNA]</scope>
    <source>
        <strain evidence="1">PWHHKU_190912</strain>
    </source>
</reference>
<sequence>MLKVYNEEVTKELNSVNYVSIIADDTTDIFCQFKLVLLLRYIVDGKPVERFWKFLNPESHYALAISKCILTELEPLIDNDPNKLIAQL</sequence>
<gene>
    <name evidence="1" type="ORF">ANN_21362</name>
</gene>
<keyword evidence="2" id="KW-1185">Reference proteome</keyword>
<dbReference type="PANTHER" id="PTHR45749:SF28">
    <property type="entry name" value="ZINC FINGER MYM-TYPE PROTEIN 1-LIKE-RELATED"/>
    <property type="match status" value="1"/>
</dbReference>
<comment type="caution">
    <text evidence="1">The sequence shown here is derived from an EMBL/GenBank/DDBJ whole genome shotgun (WGS) entry which is preliminary data.</text>
</comment>
<evidence type="ECO:0000313" key="2">
    <source>
        <dbReference type="Proteomes" id="UP001148838"/>
    </source>
</evidence>
<proteinExistence type="predicted"/>
<accession>A0ABQ8SFX8</accession>
<dbReference type="PANTHER" id="PTHR45749">
    <property type="match status" value="1"/>
</dbReference>
<evidence type="ECO:0000313" key="1">
    <source>
        <dbReference type="EMBL" id="KAJ4432725.1"/>
    </source>
</evidence>
<name>A0ABQ8SFX8_PERAM</name>
<organism evidence="1 2">
    <name type="scientific">Periplaneta americana</name>
    <name type="common">American cockroach</name>
    <name type="synonym">Blatta americana</name>
    <dbReference type="NCBI Taxonomy" id="6978"/>
    <lineage>
        <taxon>Eukaryota</taxon>
        <taxon>Metazoa</taxon>
        <taxon>Ecdysozoa</taxon>
        <taxon>Arthropoda</taxon>
        <taxon>Hexapoda</taxon>
        <taxon>Insecta</taxon>
        <taxon>Pterygota</taxon>
        <taxon>Neoptera</taxon>
        <taxon>Polyneoptera</taxon>
        <taxon>Dictyoptera</taxon>
        <taxon>Blattodea</taxon>
        <taxon>Blattoidea</taxon>
        <taxon>Blattidae</taxon>
        <taxon>Blattinae</taxon>
        <taxon>Periplaneta</taxon>
    </lineage>
</organism>